<feature type="region of interest" description="Disordered" evidence="1">
    <location>
        <begin position="188"/>
        <end position="210"/>
    </location>
</feature>
<feature type="compositionally biased region" description="Low complexity" evidence="1">
    <location>
        <begin position="329"/>
        <end position="350"/>
    </location>
</feature>
<feature type="compositionally biased region" description="Polar residues" evidence="1">
    <location>
        <begin position="611"/>
        <end position="636"/>
    </location>
</feature>
<comment type="caution">
    <text evidence="2">The sequence shown here is derived from an EMBL/GenBank/DDBJ whole genome shotgun (WGS) entry which is preliminary data.</text>
</comment>
<feature type="region of interest" description="Disordered" evidence="1">
    <location>
        <begin position="421"/>
        <end position="461"/>
    </location>
</feature>
<evidence type="ECO:0000313" key="3">
    <source>
        <dbReference type="Proteomes" id="UP000785200"/>
    </source>
</evidence>
<dbReference type="AlphaFoldDB" id="A0A9P6VQH7"/>
<reference evidence="2" key="1">
    <citation type="submission" date="2019-07" db="EMBL/GenBank/DDBJ databases">
        <title>Hyphodiscus hymeniophilus genome sequencing and assembly.</title>
        <authorList>
            <person name="Kramer G."/>
            <person name="Nodwell J."/>
        </authorList>
    </citation>
    <scope>NUCLEOTIDE SEQUENCE</scope>
    <source>
        <strain evidence="2">ATCC 34498</strain>
    </source>
</reference>
<feature type="region of interest" description="Disordered" evidence="1">
    <location>
        <begin position="273"/>
        <end position="365"/>
    </location>
</feature>
<evidence type="ECO:0000313" key="2">
    <source>
        <dbReference type="EMBL" id="KAG0651769.1"/>
    </source>
</evidence>
<name>A0A9P6VQH7_9HELO</name>
<dbReference type="EMBL" id="VNKQ01000004">
    <property type="protein sequence ID" value="KAG0651769.1"/>
    <property type="molecule type" value="Genomic_DNA"/>
</dbReference>
<feature type="region of interest" description="Disordered" evidence="1">
    <location>
        <begin position="230"/>
        <end position="261"/>
    </location>
</feature>
<keyword evidence="3" id="KW-1185">Reference proteome</keyword>
<dbReference type="OrthoDB" id="5417386at2759"/>
<proteinExistence type="predicted"/>
<organism evidence="2 3">
    <name type="scientific">Hyphodiscus hymeniophilus</name>
    <dbReference type="NCBI Taxonomy" id="353542"/>
    <lineage>
        <taxon>Eukaryota</taxon>
        <taxon>Fungi</taxon>
        <taxon>Dikarya</taxon>
        <taxon>Ascomycota</taxon>
        <taxon>Pezizomycotina</taxon>
        <taxon>Leotiomycetes</taxon>
        <taxon>Helotiales</taxon>
        <taxon>Hyphodiscaceae</taxon>
        <taxon>Hyphodiscus</taxon>
    </lineage>
</organism>
<protein>
    <submittedName>
        <fullName evidence="2">Uncharacterized protein</fullName>
    </submittedName>
</protein>
<gene>
    <name evidence="2" type="ORF">D0Z07_1684</name>
</gene>
<feature type="compositionally biased region" description="Polar residues" evidence="1">
    <location>
        <begin position="273"/>
        <end position="284"/>
    </location>
</feature>
<dbReference type="Proteomes" id="UP000785200">
    <property type="component" value="Unassembled WGS sequence"/>
</dbReference>
<feature type="compositionally biased region" description="Basic and acidic residues" evidence="1">
    <location>
        <begin position="231"/>
        <end position="246"/>
    </location>
</feature>
<sequence length="731" mass="78092">MPSSVRSRAARLAIRENPSSIHIGRETTVITGAADASNKKALYSNMPAYGRAQSSQGPSTATAPVRVLNRGNSMSKMSTLENSQISSDSASNKESMRALAEFLIRSEPPPSNFMSRSESDAGSLHPIQKSTFRIFGRQKSHHKTKKSGKIPKLLQLPDSAVAATTISGVRHIAISIPLEYDNPYHETPALSSAASRPRSHSRPLGERGAITVLKPVSEARESLSSILNGPKIEEEARNNEAKRKSLAESVETPTADVLGPEATRTMEKYYKQLHQQQRNGAKSSQAERKPSESKTVHKSHVAAPPVNVARQGSTRSDPRHSGGTVYSTASPGSAAHSRGPSSASSAPSASVISTPKLALQPRNSSVTKVSPAAQAELGKAYHVNSQLTAEDISKASQISRQSVVPAGETTSLDAIIGTAKEAQGYSPGTQAASRGNPPRTLDPSEPLSPAPTRELPDVPESPCIPDFLPSPSPINRKNAPTIGVIDDALAKTRGTPTAHNIVEHSTQSRQDRVKARKQRDVATYRDNSTNEKVPLTGTVSSTDPQILVTTPAKSTKRGSTHHPDTIRFNAISEIMLVADLPPYTDLVTGQDISSVPSPGCATRKRAKDSDSNGTLGAQGTHTPPSSAGSESDSTAPSRLGYRMSKNAVLDTRRQERRVKRNMSLREKETDARLGKLERDNRMLITTLSSIASSFGELNRVLPRTGLQASEHGMLTGVNGELRDGGDMGERA</sequence>
<feature type="compositionally biased region" description="Basic and acidic residues" evidence="1">
    <location>
        <begin position="285"/>
        <end position="295"/>
    </location>
</feature>
<evidence type="ECO:0000256" key="1">
    <source>
        <dbReference type="SAM" id="MobiDB-lite"/>
    </source>
</evidence>
<accession>A0A9P6VQH7</accession>
<feature type="region of interest" description="Disordered" evidence="1">
    <location>
        <begin position="589"/>
        <end position="644"/>
    </location>
</feature>